<evidence type="ECO:0000313" key="2">
    <source>
        <dbReference type="EMBL" id="KAK9809177.1"/>
    </source>
</evidence>
<keyword evidence="3" id="KW-1185">Reference proteome</keyword>
<reference evidence="2 3" key="1">
    <citation type="journal article" date="2024" name="Nat. Commun.">
        <title>Phylogenomics reveals the evolutionary origins of lichenization in chlorophyte algae.</title>
        <authorList>
            <person name="Puginier C."/>
            <person name="Libourel C."/>
            <person name="Otte J."/>
            <person name="Skaloud P."/>
            <person name="Haon M."/>
            <person name="Grisel S."/>
            <person name="Petersen M."/>
            <person name="Berrin J.G."/>
            <person name="Delaux P.M."/>
            <person name="Dal Grande F."/>
            <person name="Keller J."/>
        </authorList>
    </citation>
    <scope>NUCLEOTIDE SEQUENCE [LARGE SCALE GENOMIC DNA]</scope>
    <source>
        <strain evidence="2 3">SAG 2043</strain>
    </source>
</reference>
<organism evidence="2 3">
    <name type="scientific">[Myrmecia] bisecta</name>
    <dbReference type="NCBI Taxonomy" id="41462"/>
    <lineage>
        <taxon>Eukaryota</taxon>
        <taxon>Viridiplantae</taxon>
        <taxon>Chlorophyta</taxon>
        <taxon>core chlorophytes</taxon>
        <taxon>Trebouxiophyceae</taxon>
        <taxon>Trebouxiales</taxon>
        <taxon>Trebouxiaceae</taxon>
        <taxon>Myrmecia</taxon>
    </lineage>
</organism>
<feature type="region of interest" description="Disordered" evidence="1">
    <location>
        <begin position="73"/>
        <end position="97"/>
    </location>
</feature>
<feature type="compositionally biased region" description="Basic residues" evidence="1">
    <location>
        <begin position="74"/>
        <end position="88"/>
    </location>
</feature>
<dbReference type="Proteomes" id="UP001489004">
    <property type="component" value="Unassembled WGS sequence"/>
</dbReference>
<dbReference type="EMBL" id="JALJOR010000011">
    <property type="protein sequence ID" value="KAK9809177.1"/>
    <property type="molecule type" value="Genomic_DNA"/>
</dbReference>
<name>A0AAW1PK20_9CHLO</name>
<proteinExistence type="predicted"/>
<comment type="caution">
    <text evidence="2">The sequence shown here is derived from an EMBL/GenBank/DDBJ whole genome shotgun (WGS) entry which is preliminary data.</text>
</comment>
<protein>
    <submittedName>
        <fullName evidence="2">Uncharacterized protein</fullName>
    </submittedName>
</protein>
<evidence type="ECO:0000313" key="3">
    <source>
        <dbReference type="Proteomes" id="UP001489004"/>
    </source>
</evidence>
<dbReference type="AlphaFoldDB" id="A0AAW1PK20"/>
<gene>
    <name evidence="2" type="ORF">WJX72_010851</name>
</gene>
<evidence type="ECO:0000256" key="1">
    <source>
        <dbReference type="SAM" id="MobiDB-lite"/>
    </source>
</evidence>
<accession>A0AAW1PK20</accession>
<sequence>MNPDAPAFVPGSIKSPAKQASTLDAANKLDAEELQTINAWVELQAWLAELERDHCIELALRYADKKRIEEIHKRVGVSKPKPKARRTRSSSPLVKAS</sequence>